<dbReference type="PANTHER" id="PTHR35790">
    <property type="entry name" value="HTH-TYPE TRANSCRIPTIONAL REGULATOR PCHR"/>
    <property type="match status" value="1"/>
</dbReference>
<evidence type="ECO:0000256" key="1">
    <source>
        <dbReference type="ARBA" id="ARBA00023015"/>
    </source>
</evidence>
<dbReference type="EMBL" id="QVME01000010">
    <property type="protein sequence ID" value="RGE65913.1"/>
    <property type="molecule type" value="Genomic_DNA"/>
</dbReference>
<reference evidence="5 7" key="1">
    <citation type="submission" date="2015-09" db="EMBL/GenBank/DDBJ databases">
        <authorList>
            <consortium name="Pathogen Informatics"/>
        </authorList>
    </citation>
    <scope>NUCLEOTIDE SEQUENCE [LARGE SCALE GENOMIC DNA]</scope>
    <source>
        <strain evidence="5 7">2789STDY5834939</strain>
    </source>
</reference>
<dbReference type="RefSeq" id="WP_024731128.1">
    <property type="nucleotide sequence ID" value="NZ_CABIWA010000004.1"/>
</dbReference>
<protein>
    <submittedName>
        <fullName evidence="5 6">MarR family</fullName>
    </submittedName>
</protein>
<dbReference type="SMART" id="SM00347">
    <property type="entry name" value="HTH_MARR"/>
    <property type="match status" value="1"/>
</dbReference>
<dbReference type="SUPFAM" id="SSF46785">
    <property type="entry name" value="Winged helix' DNA-binding domain"/>
    <property type="match status" value="1"/>
</dbReference>
<evidence type="ECO:0000313" key="5">
    <source>
        <dbReference type="EMBL" id="CUP41850.1"/>
    </source>
</evidence>
<feature type="domain" description="HTH marR-type" evidence="4">
    <location>
        <begin position="7"/>
        <end position="156"/>
    </location>
</feature>
<sequence>MARGLGSESLQSTFEKLSAKADSLYKFVVMYNDYIGEAKDYGTGRCVTMREVHLLTAIEENPGTTVTELAEIWNRTKGAICQTVTRLEKAGYVLRRKEGGDTKTVHLYPSEEGIKLSKAHKAYDMAELMKTLQNLLKHHTTEEIDVFYRVLATYIELMEEDG</sequence>
<evidence type="ECO:0000313" key="6">
    <source>
        <dbReference type="EMBL" id="RGE65913.1"/>
    </source>
</evidence>
<keyword evidence="3" id="KW-0804">Transcription</keyword>
<keyword evidence="1" id="KW-0805">Transcription regulation</keyword>
<dbReference type="GO" id="GO:0003677">
    <property type="term" value="F:DNA binding"/>
    <property type="evidence" value="ECO:0007669"/>
    <property type="project" value="UniProtKB-KW"/>
</dbReference>
<dbReference type="PANTHER" id="PTHR35790:SF4">
    <property type="entry name" value="HTH-TYPE TRANSCRIPTIONAL REGULATOR PCHR"/>
    <property type="match status" value="1"/>
</dbReference>
<dbReference type="InterPro" id="IPR036390">
    <property type="entry name" value="WH_DNA-bd_sf"/>
</dbReference>
<evidence type="ECO:0000313" key="8">
    <source>
        <dbReference type="Proteomes" id="UP000260828"/>
    </source>
</evidence>
<dbReference type="Gene3D" id="1.10.10.10">
    <property type="entry name" value="Winged helix-like DNA-binding domain superfamily/Winged helix DNA-binding domain"/>
    <property type="match status" value="1"/>
</dbReference>
<organism evidence="5 7">
    <name type="scientific">Anaerotruncus colihominis</name>
    <dbReference type="NCBI Taxonomy" id="169435"/>
    <lineage>
        <taxon>Bacteria</taxon>
        <taxon>Bacillati</taxon>
        <taxon>Bacillota</taxon>
        <taxon>Clostridia</taxon>
        <taxon>Eubacteriales</taxon>
        <taxon>Oscillospiraceae</taxon>
        <taxon>Anaerotruncus</taxon>
    </lineage>
</organism>
<proteinExistence type="predicted"/>
<reference evidence="6 8" key="2">
    <citation type="submission" date="2018-08" db="EMBL/GenBank/DDBJ databases">
        <title>A genome reference for cultivated species of the human gut microbiota.</title>
        <authorList>
            <person name="Zou Y."/>
            <person name="Xue W."/>
            <person name="Luo G."/>
        </authorList>
    </citation>
    <scope>NUCLEOTIDE SEQUENCE [LARGE SCALE GENOMIC DNA]</scope>
    <source>
        <strain evidence="6 8">TF05-12AC</strain>
    </source>
</reference>
<gene>
    <name evidence="6" type="ORF">DXC40_15265</name>
    <name evidence="5" type="ORF">ERS852551_00728</name>
</gene>
<dbReference type="AlphaFoldDB" id="A0A174N691"/>
<evidence type="ECO:0000256" key="3">
    <source>
        <dbReference type="ARBA" id="ARBA00023163"/>
    </source>
</evidence>
<keyword evidence="2" id="KW-0238">DNA-binding</keyword>
<dbReference type="Pfam" id="PF12802">
    <property type="entry name" value="MarR_2"/>
    <property type="match status" value="1"/>
</dbReference>
<dbReference type="EMBL" id="CZBE01000004">
    <property type="protein sequence ID" value="CUP41850.1"/>
    <property type="molecule type" value="Genomic_DNA"/>
</dbReference>
<dbReference type="InterPro" id="IPR000835">
    <property type="entry name" value="HTH_MarR-typ"/>
</dbReference>
<dbReference type="Proteomes" id="UP000095765">
    <property type="component" value="Unassembled WGS sequence"/>
</dbReference>
<dbReference type="PROSITE" id="PS50995">
    <property type="entry name" value="HTH_MARR_2"/>
    <property type="match status" value="1"/>
</dbReference>
<dbReference type="Proteomes" id="UP000260828">
    <property type="component" value="Unassembled WGS sequence"/>
</dbReference>
<accession>A0A174N691</accession>
<dbReference type="InterPro" id="IPR036388">
    <property type="entry name" value="WH-like_DNA-bd_sf"/>
</dbReference>
<evidence type="ECO:0000313" key="7">
    <source>
        <dbReference type="Proteomes" id="UP000095765"/>
    </source>
</evidence>
<dbReference type="InterPro" id="IPR052067">
    <property type="entry name" value="Metal_resp_HTH_trans_reg"/>
</dbReference>
<name>A0A174N691_9FIRM</name>
<dbReference type="GO" id="GO:0003700">
    <property type="term" value="F:DNA-binding transcription factor activity"/>
    <property type="evidence" value="ECO:0007669"/>
    <property type="project" value="InterPro"/>
</dbReference>
<evidence type="ECO:0000256" key="2">
    <source>
        <dbReference type="ARBA" id="ARBA00023125"/>
    </source>
</evidence>
<dbReference type="OrthoDB" id="2051697at2"/>
<evidence type="ECO:0000259" key="4">
    <source>
        <dbReference type="PROSITE" id="PS50995"/>
    </source>
</evidence>